<name>G0MEU7_CAEBE</name>
<sequence>MELSPQIINDRLVINPWLSCDIGDIGTEVQSQIRAYFNFLKKDGSSGFKIALNNLYWPSDNGIIEACMDVEELLDEKNGFLDNGSLTIEYGYQIESQKFYDDGIWRFNLVDVFFDWNNQDNMFIFLIDYAPKKTPVFAHRQIVKLHSKKIFDFNENWVRGPNDNSLDYYDVIDCLQIVHGVREKLSHWDISKIRLEKVSKIARIASHYGFFNTIRYCEQQLIEVDEHPKLNTTNFELAVDCNMRRYLIHLLIHINTKQLAKLLRKMGLEKMSAESMKACVAKLFN</sequence>
<gene>
    <name evidence="1" type="ORF">CAEBREN_13754</name>
</gene>
<reference evidence="2" key="1">
    <citation type="submission" date="2011-07" db="EMBL/GenBank/DDBJ databases">
        <authorList>
            <consortium name="Caenorhabditis brenneri Sequencing and Analysis Consortium"/>
            <person name="Wilson R.K."/>
        </authorList>
    </citation>
    <scope>NUCLEOTIDE SEQUENCE [LARGE SCALE GENOMIC DNA]</scope>
    <source>
        <strain evidence="2">PB2801</strain>
    </source>
</reference>
<dbReference type="EMBL" id="GL379791">
    <property type="protein sequence ID" value="EGT52265.1"/>
    <property type="molecule type" value="Genomic_DNA"/>
</dbReference>
<keyword evidence="2" id="KW-1185">Reference proteome</keyword>
<proteinExistence type="predicted"/>
<evidence type="ECO:0000313" key="1">
    <source>
        <dbReference type="EMBL" id="EGT52265.1"/>
    </source>
</evidence>
<dbReference type="AlphaFoldDB" id="G0MEU7"/>
<accession>G0MEU7</accession>
<organism evidence="2">
    <name type="scientific">Caenorhabditis brenneri</name>
    <name type="common">Nematode worm</name>
    <dbReference type="NCBI Taxonomy" id="135651"/>
    <lineage>
        <taxon>Eukaryota</taxon>
        <taxon>Metazoa</taxon>
        <taxon>Ecdysozoa</taxon>
        <taxon>Nematoda</taxon>
        <taxon>Chromadorea</taxon>
        <taxon>Rhabditida</taxon>
        <taxon>Rhabditina</taxon>
        <taxon>Rhabditomorpha</taxon>
        <taxon>Rhabditoidea</taxon>
        <taxon>Rhabditidae</taxon>
        <taxon>Peloderinae</taxon>
        <taxon>Caenorhabditis</taxon>
    </lineage>
</organism>
<dbReference type="InParanoid" id="G0MEU7"/>
<evidence type="ECO:0000313" key="2">
    <source>
        <dbReference type="Proteomes" id="UP000008068"/>
    </source>
</evidence>
<dbReference type="OMA" id="INGICRI"/>
<dbReference type="HOGENOM" id="CLU_075906_0_0_1"/>
<protein>
    <submittedName>
        <fullName evidence="1">Uncharacterized protein</fullName>
    </submittedName>
</protein>
<dbReference type="Proteomes" id="UP000008068">
    <property type="component" value="Unassembled WGS sequence"/>
</dbReference>
<dbReference type="OrthoDB" id="10614708at2759"/>